<accession>A0ABR3GGT4</accession>
<dbReference type="EMBL" id="JBBBZM010000076">
    <property type="protein sequence ID" value="KAL0635154.1"/>
    <property type="molecule type" value="Genomic_DNA"/>
</dbReference>
<name>A0ABR3GGT4_9PEZI</name>
<dbReference type="SMART" id="SM00248">
    <property type="entry name" value="ANK"/>
    <property type="match status" value="1"/>
</dbReference>
<dbReference type="Pfam" id="PF13857">
    <property type="entry name" value="Ank_5"/>
    <property type="match status" value="1"/>
</dbReference>
<evidence type="ECO:0000256" key="2">
    <source>
        <dbReference type="ARBA" id="ARBA00023043"/>
    </source>
</evidence>
<dbReference type="PANTHER" id="PTHR24171">
    <property type="entry name" value="ANKYRIN REPEAT DOMAIN-CONTAINING PROTEIN 39-RELATED"/>
    <property type="match status" value="1"/>
</dbReference>
<evidence type="ECO:0000256" key="3">
    <source>
        <dbReference type="PROSITE-ProRule" id="PRU00023"/>
    </source>
</evidence>
<sequence>MPPHRYRTRENVRLANRRDAYDQTPLLLAVKQNNFALVKSLIKSGADINLADPQGWTPLPYAIEQYTPVEYALEEYPFTLYNGEHDSVDFDASITSEQDILENKENNRLQQFHRSPIAYLIASGANLEALNSYHQNAARLAAKNNNYLAVLAYLICQRG</sequence>
<organism evidence="4 5">
    <name type="scientific">Discina gigas</name>
    <dbReference type="NCBI Taxonomy" id="1032678"/>
    <lineage>
        <taxon>Eukaryota</taxon>
        <taxon>Fungi</taxon>
        <taxon>Dikarya</taxon>
        <taxon>Ascomycota</taxon>
        <taxon>Pezizomycotina</taxon>
        <taxon>Pezizomycetes</taxon>
        <taxon>Pezizales</taxon>
        <taxon>Discinaceae</taxon>
        <taxon>Discina</taxon>
    </lineage>
</organism>
<dbReference type="Proteomes" id="UP001447188">
    <property type="component" value="Unassembled WGS sequence"/>
</dbReference>
<dbReference type="PROSITE" id="PS50088">
    <property type="entry name" value="ANK_REPEAT"/>
    <property type="match status" value="1"/>
</dbReference>
<keyword evidence="2 3" id="KW-0040">ANK repeat</keyword>
<dbReference type="Gene3D" id="1.25.40.20">
    <property type="entry name" value="Ankyrin repeat-containing domain"/>
    <property type="match status" value="1"/>
</dbReference>
<keyword evidence="1" id="KW-0677">Repeat</keyword>
<dbReference type="SUPFAM" id="SSF48403">
    <property type="entry name" value="Ankyrin repeat"/>
    <property type="match status" value="1"/>
</dbReference>
<comment type="caution">
    <text evidence="4">The sequence shown here is derived from an EMBL/GenBank/DDBJ whole genome shotgun (WGS) entry which is preliminary data.</text>
</comment>
<evidence type="ECO:0000256" key="1">
    <source>
        <dbReference type="ARBA" id="ARBA00022737"/>
    </source>
</evidence>
<protein>
    <recommendedName>
        <fullName evidence="6">Ankyrin repeat domain-containing protein</fullName>
    </recommendedName>
</protein>
<dbReference type="InterPro" id="IPR002110">
    <property type="entry name" value="Ankyrin_rpt"/>
</dbReference>
<gene>
    <name evidence="4" type="ORF">Q9L58_005879</name>
</gene>
<keyword evidence="5" id="KW-1185">Reference proteome</keyword>
<reference evidence="4 5" key="1">
    <citation type="submission" date="2024-02" db="EMBL/GenBank/DDBJ databases">
        <title>Discinaceae phylogenomics.</title>
        <authorList>
            <person name="Dirks A.C."/>
            <person name="James T.Y."/>
        </authorList>
    </citation>
    <scope>NUCLEOTIDE SEQUENCE [LARGE SCALE GENOMIC DNA]</scope>
    <source>
        <strain evidence="4 5">ACD0624</strain>
    </source>
</reference>
<evidence type="ECO:0008006" key="6">
    <source>
        <dbReference type="Google" id="ProtNLM"/>
    </source>
</evidence>
<feature type="repeat" description="ANK" evidence="3">
    <location>
        <begin position="21"/>
        <end position="53"/>
    </location>
</feature>
<dbReference type="InterPro" id="IPR036770">
    <property type="entry name" value="Ankyrin_rpt-contain_sf"/>
</dbReference>
<evidence type="ECO:0000313" key="5">
    <source>
        <dbReference type="Proteomes" id="UP001447188"/>
    </source>
</evidence>
<proteinExistence type="predicted"/>
<evidence type="ECO:0000313" key="4">
    <source>
        <dbReference type="EMBL" id="KAL0635154.1"/>
    </source>
</evidence>
<dbReference type="PROSITE" id="PS50297">
    <property type="entry name" value="ANK_REP_REGION"/>
    <property type="match status" value="1"/>
</dbReference>